<keyword evidence="2" id="KW-1133">Transmembrane helix</keyword>
<reference evidence="3" key="1">
    <citation type="journal article" date="2019" name="Sci. Rep.">
        <title>Draft genome of Tanacetum cinerariifolium, the natural source of mosquito coil.</title>
        <authorList>
            <person name="Yamashiro T."/>
            <person name="Shiraishi A."/>
            <person name="Satake H."/>
            <person name="Nakayama K."/>
        </authorList>
    </citation>
    <scope>NUCLEOTIDE SEQUENCE</scope>
</reference>
<organism evidence="3">
    <name type="scientific">Tanacetum cinerariifolium</name>
    <name type="common">Dalmatian daisy</name>
    <name type="synonym">Chrysanthemum cinerariifolium</name>
    <dbReference type="NCBI Taxonomy" id="118510"/>
    <lineage>
        <taxon>Eukaryota</taxon>
        <taxon>Viridiplantae</taxon>
        <taxon>Streptophyta</taxon>
        <taxon>Embryophyta</taxon>
        <taxon>Tracheophyta</taxon>
        <taxon>Spermatophyta</taxon>
        <taxon>Magnoliopsida</taxon>
        <taxon>eudicotyledons</taxon>
        <taxon>Gunneridae</taxon>
        <taxon>Pentapetalae</taxon>
        <taxon>asterids</taxon>
        <taxon>campanulids</taxon>
        <taxon>Asterales</taxon>
        <taxon>Asteraceae</taxon>
        <taxon>Asteroideae</taxon>
        <taxon>Anthemideae</taxon>
        <taxon>Anthemidinae</taxon>
        <taxon>Tanacetum</taxon>
    </lineage>
</organism>
<name>A0A6L2KIK5_TANCI</name>
<feature type="region of interest" description="Disordered" evidence="1">
    <location>
        <begin position="140"/>
        <end position="160"/>
    </location>
</feature>
<feature type="transmembrane region" description="Helical" evidence="2">
    <location>
        <begin position="29"/>
        <end position="52"/>
    </location>
</feature>
<comment type="caution">
    <text evidence="3">The sequence shown here is derived from an EMBL/GenBank/DDBJ whole genome shotgun (WGS) entry which is preliminary data.</text>
</comment>
<sequence length="279" mass="30197">MMGVDGVGDDVECDDGNRSCLCTVVRYRVIILLALHYFTSPIKVMSIFVISISSDSSEKSVGTSTARVILFGTIPTIIPSTAPTVDLPIIHDDTSLIHPLFHPLYPPYHLLLPLYSTLLHSFALIHLTVTLLRDHHHKIHSSSKTSSDSHSGTSSDSSLRHSSSGYVILDSPCDSPTTIFVGPSCKRCSSPTTSVPVASPICEALSPVCIDLLLPHKRIRDSDSVTNFELSSEEVDIDACIAFVDDIAARGTDVRVEMGIATEEEAESSVRGRLRLGLI</sequence>
<protein>
    <submittedName>
        <fullName evidence="3">Uncharacterized protein</fullName>
    </submittedName>
</protein>
<keyword evidence="2" id="KW-0472">Membrane</keyword>
<proteinExistence type="predicted"/>
<feature type="transmembrane region" description="Helical" evidence="2">
    <location>
        <begin position="110"/>
        <end position="132"/>
    </location>
</feature>
<dbReference type="EMBL" id="BKCJ010002313">
    <property type="protein sequence ID" value="GEU47714.1"/>
    <property type="molecule type" value="Genomic_DNA"/>
</dbReference>
<feature type="compositionally biased region" description="Low complexity" evidence="1">
    <location>
        <begin position="142"/>
        <end position="160"/>
    </location>
</feature>
<dbReference type="AlphaFoldDB" id="A0A6L2KIK5"/>
<evidence type="ECO:0000313" key="3">
    <source>
        <dbReference type="EMBL" id="GEU47714.1"/>
    </source>
</evidence>
<evidence type="ECO:0000256" key="1">
    <source>
        <dbReference type="SAM" id="MobiDB-lite"/>
    </source>
</evidence>
<accession>A0A6L2KIK5</accession>
<gene>
    <name evidence="3" type="ORF">Tci_019692</name>
</gene>
<keyword evidence="2" id="KW-0812">Transmembrane</keyword>
<evidence type="ECO:0000256" key="2">
    <source>
        <dbReference type="SAM" id="Phobius"/>
    </source>
</evidence>